<dbReference type="Gene3D" id="1.10.238.10">
    <property type="entry name" value="EF-hand"/>
    <property type="match status" value="1"/>
</dbReference>
<sequence length="134" mass="15808">MGNNPQKPQVIYTFKAYDKDGDNRISRKEFIEFFEDSWKAAFMILGDTANKTRFNQQTINTAKLNGWAQQNIPNLNHQIENIFSQLDRNKKGFIDYLTFQSWVKSSNMHSIFANFDNIKIEVPIDFYQLEKNTQ</sequence>
<evidence type="ECO:0000259" key="2">
    <source>
        <dbReference type="PROSITE" id="PS50222"/>
    </source>
</evidence>
<dbReference type="InterPro" id="IPR002048">
    <property type="entry name" value="EF_hand_dom"/>
</dbReference>
<dbReference type="GeneID" id="14904747"/>
<dbReference type="RefSeq" id="XP_004029900.1">
    <property type="nucleotide sequence ID" value="XM_004029852.1"/>
</dbReference>
<dbReference type="OrthoDB" id="191686at2759"/>
<dbReference type="Pfam" id="PF13202">
    <property type="entry name" value="EF-hand_5"/>
    <property type="match status" value="1"/>
</dbReference>
<dbReference type="SUPFAM" id="SSF47473">
    <property type="entry name" value="EF-hand"/>
    <property type="match status" value="1"/>
</dbReference>
<proteinExistence type="predicted"/>
<accession>G0R1J1</accession>
<dbReference type="eggNOG" id="ENOG502SRFF">
    <property type="taxonomic scope" value="Eukaryota"/>
</dbReference>
<dbReference type="GO" id="GO:0005509">
    <property type="term" value="F:calcium ion binding"/>
    <property type="evidence" value="ECO:0007669"/>
    <property type="project" value="InterPro"/>
</dbReference>
<dbReference type="InterPro" id="IPR018247">
    <property type="entry name" value="EF_Hand_1_Ca_BS"/>
</dbReference>
<dbReference type="InParanoid" id="G0R1J1"/>
<dbReference type="InterPro" id="IPR011992">
    <property type="entry name" value="EF-hand-dom_pair"/>
</dbReference>
<dbReference type="Pfam" id="PF13405">
    <property type="entry name" value="EF-hand_6"/>
    <property type="match status" value="1"/>
</dbReference>
<dbReference type="PROSITE" id="PS50222">
    <property type="entry name" value="EF_HAND_2"/>
    <property type="match status" value="2"/>
</dbReference>
<dbReference type="STRING" id="857967.G0R1J1"/>
<gene>
    <name evidence="3" type="ORF">IMG5_170860</name>
</gene>
<evidence type="ECO:0000313" key="4">
    <source>
        <dbReference type="Proteomes" id="UP000008983"/>
    </source>
</evidence>
<dbReference type="Proteomes" id="UP000008983">
    <property type="component" value="Unassembled WGS sequence"/>
</dbReference>
<evidence type="ECO:0000313" key="3">
    <source>
        <dbReference type="EMBL" id="EGR28664.1"/>
    </source>
</evidence>
<dbReference type="AlphaFoldDB" id="G0R1J1"/>
<feature type="domain" description="EF-hand" evidence="2">
    <location>
        <begin position="74"/>
        <end position="109"/>
    </location>
</feature>
<organism evidence="3 4">
    <name type="scientific">Ichthyophthirius multifiliis</name>
    <name type="common">White spot disease agent</name>
    <name type="synonym">Ich</name>
    <dbReference type="NCBI Taxonomy" id="5932"/>
    <lineage>
        <taxon>Eukaryota</taxon>
        <taxon>Sar</taxon>
        <taxon>Alveolata</taxon>
        <taxon>Ciliophora</taxon>
        <taxon>Intramacronucleata</taxon>
        <taxon>Oligohymenophorea</taxon>
        <taxon>Hymenostomatida</taxon>
        <taxon>Ophryoglenina</taxon>
        <taxon>Ichthyophthirius</taxon>
    </lineage>
</organism>
<feature type="domain" description="EF-hand" evidence="2">
    <location>
        <begin position="5"/>
        <end position="40"/>
    </location>
</feature>
<protein>
    <recommendedName>
        <fullName evidence="2">EF-hand domain-containing protein</fullName>
    </recommendedName>
</protein>
<dbReference type="PROSITE" id="PS00018">
    <property type="entry name" value="EF_HAND_1"/>
    <property type="match status" value="1"/>
</dbReference>
<dbReference type="SMART" id="SM00054">
    <property type="entry name" value="EFh"/>
    <property type="match status" value="2"/>
</dbReference>
<keyword evidence="1" id="KW-0106">Calcium</keyword>
<name>G0R1J1_ICHMU</name>
<dbReference type="EMBL" id="GL984220">
    <property type="protein sequence ID" value="EGR28664.1"/>
    <property type="molecule type" value="Genomic_DNA"/>
</dbReference>
<keyword evidence="4" id="KW-1185">Reference proteome</keyword>
<reference evidence="3 4" key="1">
    <citation type="submission" date="2011-07" db="EMBL/GenBank/DDBJ databases">
        <authorList>
            <person name="Coyne R."/>
            <person name="Brami D."/>
            <person name="Johnson J."/>
            <person name="Hostetler J."/>
            <person name="Hannick L."/>
            <person name="Clark T."/>
            <person name="Cassidy-Hanley D."/>
            <person name="Inman J."/>
        </authorList>
    </citation>
    <scope>NUCLEOTIDE SEQUENCE [LARGE SCALE GENOMIC DNA]</scope>
    <source>
        <strain evidence="3 4">G5</strain>
    </source>
</reference>
<evidence type="ECO:0000256" key="1">
    <source>
        <dbReference type="ARBA" id="ARBA00022837"/>
    </source>
</evidence>